<accession>A0A4R0K2X4</accession>
<reference evidence="1 2" key="1">
    <citation type="submission" date="2019-02" db="EMBL/GenBank/DDBJ databases">
        <title>Kribbella capetownensis sp. nov. and Kribbella speibonae sp. nov., isolated from soil.</title>
        <authorList>
            <person name="Curtis S.M."/>
            <person name="Norton I."/>
            <person name="Everest G.J."/>
            <person name="Meyers P.R."/>
        </authorList>
    </citation>
    <scope>NUCLEOTIDE SEQUENCE [LARGE SCALE GENOMIC DNA]</scope>
    <source>
        <strain evidence="1 2">YM53</strain>
    </source>
</reference>
<comment type="caution">
    <text evidence="1">The sequence shown here is derived from an EMBL/GenBank/DDBJ whole genome shotgun (WGS) entry which is preliminary data.</text>
</comment>
<gene>
    <name evidence="1" type="ORF">E0H75_04680</name>
</gene>
<protein>
    <submittedName>
        <fullName evidence="1">Uncharacterized protein</fullName>
    </submittedName>
</protein>
<organism evidence="1 2">
    <name type="scientific">Kribbella capetownensis</name>
    <dbReference type="NCBI Taxonomy" id="1572659"/>
    <lineage>
        <taxon>Bacteria</taxon>
        <taxon>Bacillati</taxon>
        <taxon>Actinomycetota</taxon>
        <taxon>Actinomycetes</taxon>
        <taxon>Propionibacteriales</taxon>
        <taxon>Kribbellaceae</taxon>
        <taxon>Kribbella</taxon>
    </lineage>
</organism>
<dbReference type="Proteomes" id="UP000293342">
    <property type="component" value="Unassembled WGS sequence"/>
</dbReference>
<dbReference type="EMBL" id="SJKD01000001">
    <property type="protein sequence ID" value="TCC53034.1"/>
    <property type="molecule type" value="Genomic_DNA"/>
</dbReference>
<sequence>MVLGPGFGDAFLELSATGTREGAPSRLLRRAGRAKEVCVFVQQRGERLAVLNEDRERLLLSRMQVHLPQRIEDALAVQVQRAVPVREAENFTDRFDHLPVPRSLTGAGHLDRHLPTARQ</sequence>
<dbReference type="AlphaFoldDB" id="A0A4R0K2X4"/>
<proteinExistence type="predicted"/>
<evidence type="ECO:0000313" key="2">
    <source>
        <dbReference type="Proteomes" id="UP000293342"/>
    </source>
</evidence>
<keyword evidence="2" id="KW-1185">Reference proteome</keyword>
<name>A0A4R0K2X4_9ACTN</name>
<evidence type="ECO:0000313" key="1">
    <source>
        <dbReference type="EMBL" id="TCC53034.1"/>
    </source>
</evidence>